<dbReference type="EC" id="3.4.21.105" evidence="9"/>
<feature type="domain" description="Peptidase S54 rhomboid" evidence="8">
    <location>
        <begin position="62"/>
        <end position="198"/>
    </location>
</feature>
<dbReference type="Gene3D" id="1.20.1540.10">
    <property type="entry name" value="Rhomboid-like"/>
    <property type="match status" value="1"/>
</dbReference>
<keyword evidence="3 7" id="KW-0812">Transmembrane</keyword>
<dbReference type="PANTHER" id="PTHR43731:SF14">
    <property type="entry name" value="PRESENILIN-ASSOCIATED RHOMBOID-LIKE PROTEIN, MITOCHONDRIAL"/>
    <property type="match status" value="1"/>
</dbReference>
<feature type="transmembrane region" description="Helical" evidence="7">
    <location>
        <begin position="184"/>
        <end position="203"/>
    </location>
</feature>
<dbReference type="Pfam" id="PF01694">
    <property type="entry name" value="Rhomboid"/>
    <property type="match status" value="1"/>
</dbReference>
<evidence type="ECO:0000259" key="8">
    <source>
        <dbReference type="Pfam" id="PF01694"/>
    </source>
</evidence>
<evidence type="ECO:0000313" key="9">
    <source>
        <dbReference type="EMBL" id="XCJ17240.1"/>
    </source>
</evidence>
<feature type="transmembrane region" description="Helical" evidence="7">
    <location>
        <begin position="43"/>
        <end position="65"/>
    </location>
</feature>
<evidence type="ECO:0000256" key="4">
    <source>
        <dbReference type="ARBA" id="ARBA00022801"/>
    </source>
</evidence>
<dbReference type="GO" id="GO:0004252">
    <property type="term" value="F:serine-type endopeptidase activity"/>
    <property type="evidence" value="ECO:0007669"/>
    <property type="project" value="InterPro"/>
</dbReference>
<protein>
    <submittedName>
        <fullName evidence="9">Rhomboid family intramembrane serine protease</fullName>
        <ecNumber evidence="9">3.4.21.105</ecNumber>
    </submittedName>
</protein>
<dbReference type="SUPFAM" id="SSF144091">
    <property type="entry name" value="Rhomboid-like"/>
    <property type="match status" value="1"/>
</dbReference>
<feature type="transmembrane region" description="Helical" evidence="7">
    <location>
        <begin position="15"/>
        <end position="36"/>
    </location>
</feature>
<evidence type="ECO:0000256" key="6">
    <source>
        <dbReference type="ARBA" id="ARBA00023136"/>
    </source>
</evidence>
<keyword evidence="6 7" id="KW-0472">Membrane</keyword>
<keyword evidence="9" id="KW-0645">Protease</keyword>
<evidence type="ECO:0000256" key="5">
    <source>
        <dbReference type="ARBA" id="ARBA00022989"/>
    </source>
</evidence>
<proteinExistence type="inferred from homology"/>
<sequence>MFIRNEPFRFFLKHYPVTSLILAVNLLIFLVLYISGTWHVAPVFAYNVFQFMVGSNAMILQGAWWQLITPIFLHISFSHFLFNAFSIFLFAPALEALLGRLKFLLAFLGTGIISNIAVLFLESPGFSHNGASGAVFGLFGIYLYLVIFRKELIPRPDQTIIIVLLVLGLISSFLYPNIDIKGHLTGFLAGLALAPLLFLNVRFRSSRK</sequence>
<gene>
    <name evidence="9" type="ORF">ABNN70_01505</name>
</gene>
<dbReference type="InterPro" id="IPR035952">
    <property type="entry name" value="Rhomboid-like_sf"/>
</dbReference>
<keyword evidence="5 7" id="KW-1133">Transmembrane helix</keyword>
<name>A0AAU8IH11_9BACL</name>
<feature type="transmembrane region" description="Helical" evidence="7">
    <location>
        <begin position="71"/>
        <end position="91"/>
    </location>
</feature>
<dbReference type="GO" id="GO:0006508">
    <property type="term" value="P:proteolysis"/>
    <property type="evidence" value="ECO:0007669"/>
    <property type="project" value="UniProtKB-KW"/>
</dbReference>
<feature type="transmembrane region" description="Helical" evidence="7">
    <location>
        <begin position="103"/>
        <end position="121"/>
    </location>
</feature>
<dbReference type="EMBL" id="CP159510">
    <property type="protein sequence ID" value="XCJ17240.1"/>
    <property type="molecule type" value="Genomic_DNA"/>
</dbReference>
<feature type="transmembrane region" description="Helical" evidence="7">
    <location>
        <begin position="127"/>
        <end position="147"/>
    </location>
</feature>
<organism evidence="9">
    <name type="scientific">Sporolactobacillus sp. Y61</name>
    <dbReference type="NCBI Taxonomy" id="3160863"/>
    <lineage>
        <taxon>Bacteria</taxon>
        <taxon>Bacillati</taxon>
        <taxon>Bacillota</taxon>
        <taxon>Bacilli</taxon>
        <taxon>Bacillales</taxon>
        <taxon>Sporolactobacillaceae</taxon>
        <taxon>Sporolactobacillus</taxon>
    </lineage>
</organism>
<comment type="subcellular location">
    <subcellularLocation>
        <location evidence="1">Membrane</location>
        <topology evidence="1">Multi-pass membrane protein</topology>
    </subcellularLocation>
</comment>
<dbReference type="InterPro" id="IPR050925">
    <property type="entry name" value="Rhomboid_protease_S54"/>
</dbReference>
<dbReference type="InterPro" id="IPR022764">
    <property type="entry name" value="Peptidase_S54_rhomboid_dom"/>
</dbReference>
<comment type="similarity">
    <text evidence="2">Belongs to the peptidase S54 family.</text>
</comment>
<dbReference type="PANTHER" id="PTHR43731">
    <property type="entry name" value="RHOMBOID PROTEASE"/>
    <property type="match status" value="1"/>
</dbReference>
<dbReference type="AlphaFoldDB" id="A0AAU8IH11"/>
<keyword evidence="4 9" id="KW-0378">Hydrolase</keyword>
<evidence type="ECO:0000256" key="7">
    <source>
        <dbReference type="SAM" id="Phobius"/>
    </source>
</evidence>
<evidence type="ECO:0000256" key="2">
    <source>
        <dbReference type="ARBA" id="ARBA00009045"/>
    </source>
</evidence>
<dbReference type="GO" id="GO:0016020">
    <property type="term" value="C:membrane"/>
    <property type="evidence" value="ECO:0007669"/>
    <property type="project" value="UniProtKB-SubCell"/>
</dbReference>
<feature type="transmembrane region" description="Helical" evidence="7">
    <location>
        <begin position="159"/>
        <end position="178"/>
    </location>
</feature>
<reference evidence="9" key="1">
    <citation type="submission" date="2024-06" db="EMBL/GenBank/DDBJ databases">
        <authorList>
            <person name="Fan A."/>
            <person name="Zhang F.Y."/>
            <person name="Zhang L."/>
        </authorList>
    </citation>
    <scope>NUCLEOTIDE SEQUENCE</scope>
    <source>
        <strain evidence="9">Y61</strain>
    </source>
</reference>
<evidence type="ECO:0000256" key="3">
    <source>
        <dbReference type="ARBA" id="ARBA00022692"/>
    </source>
</evidence>
<accession>A0AAU8IH11</accession>
<dbReference type="RefSeq" id="WP_353948523.1">
    <property type="nucleotide sequence ID" value="NZ_CP159510.1"/>
</dbReference>
<evidence type="ECO:0000256" key="1">
    <source>
        <dbReference type="ARBA" id="ARBA00004141"/>
    </source>
</evidence>